<sequence>MLVHWLPPCAGKIKLNTDGCWYLSNRKVGFGGIFRDDKGEWILGYYGKPVCKTSLAMISDAQAILSRTQSTLTPIYREANQCANHLARIRAEHEVVSVDKPLSLREFWI</sequence>
<comment type="caution">
    <text evidence="1">The sequence shown here is derived from an EMBL/GenBank/DDBJ whole genome shotgun (WGS) entry which is preliminary data.</text>
</comment>
<keyword evidence="2" id="KW-1185">Reference proteome</keyword>
<protein>
    <submittedName>
        <fullName evidence="1">Uncharacterized protein</fullName>
    </submittedName>
</protein>
<dbReference type="EMBL" id="CM046397">
    <property type="protein sequence ID" value="KAI8535082.1"/>
    <property type="molecule type" value="Genomic_DNA"/>
</dbReference>
<evidence type="ECO:0000313" key="2">
    <source>
        <dbReference type="Proteomes" id="UP001062846"/>
    </source>
</evidence>
<gene>
    <name evidence="1" type="ORF">RHMOL_Rhmol10G0147600</name>
</gene>
<proteinExistence type="predicted"/>
<accession>A0ACC0M3C7</accession>
<organism evidence="1 2">
    <name type="scientific">Rhododendron molle</name>
    <name type="common">Chinese azalea</name>
    <name type="synonym">Azalea mollis</name>
    <dbReference type="NCBI Taxonomy" id="49168"/>
    <lineage>
        <taxon>Eukaryota</taxon>
        <taxon>Viridiplantae</taxon>
        <taxon>Streptophyta</taxon>
        <taxon>Embryophyta</taxon>
        <taxon>Tracheophyta</taxon>
        <taxon>Spermatophyta</taxon>
        <taxon>Magnoliopsida</taxon>
        <taxon>eudicotyledons</taxon>
        <taxon>Gunneridae</taxon>
        <taxon>Pentapetalae</taxon>
        <taxon>asterids</taxon>
        <taxon>Ericales</taxon>
        <taxon>Ericaceae</taxon>
        <taxon>Ericoideae</taxon>
        <taxon>Rhodoreae</taxon>
        <taxon>Rhododendron</taxon>
    </lineage>
</organism>
<name>A0ACC0M3C7_RHOML</name>
<dbReference type="Proteomes" id="UP001062846">
    <property type="component" value="Chromosome 10"/>
</dbReference>
<evidence type="ECO:0000313" key="1">
    <source>
        <dbReference type="EMBL" id="KAI8535082.1"/>
    </source>
</evidence>
<reference evidence="1" key="1">
    <citation type="submission" date="2022-02" db="EMBL/GenBank/DDBJ databases">
        <title>Plant Genome Project.</title>
        <authorList>
            <person name="Zhang R.-G."/>
        </authorList>
    </citation>
    <scope>NUCLEOTIDE SEQUENCE</scope>
    <source>
        <strain evidence="1">AT1</strain>
    </source>
</reference>